<sequence length="416" mass="45627">KKSLEPKLTPRKVANSSSSTTPSSSLSSRTNEIPRPSLHTKNTSTSSSTPSYHRDTAPFLLKPETPHNPGIIKTAFNDIDDALTNGTLAPLPPSLLQAQEAARKRQATASNAETPDAPTALGGVELTADTGRIWWHKLKEMTKFYFFGVAKLGREHRVLSSELSKRIKAAQGAKNVQVWRDREFVTTYRMDLLRLVPFLSIVIVLEEILPLVIIYAPFLLPSTCKLPAQAKRIEDLADVKRWDSLVALGGVLAVREGADAGREQAFGTAASAIPVLGHESGMREGRLDSLPEGSLQLLCKLLNVAPYGPSSYLKMRLRSTLATLSSEDMHFSDNKSASTPKVSSVDAVSQLSLSELRLLLGRRGFPTTPLALPQLRENLKWWLSQPEHPVERRLEAVLELARWSHRDGAVTGPVKG</sequence>
<dbReference type="PANTHER" id="PTHR14009">
    <property type="entry name" value="LEUCINE ZIPPER-EF-HAND CONTAINING TRANSMEMBRANE PROTEIN"/>
    <property type="match status" value="1"/>
</dbReference>
<keyword evidence="4" id="KW-1133">Transmembrane helix</keyword>
<dbReference type="GO" id="GO:0030003">
    <property type="term" value="P:intracellular monoatomic cation homeostasis"/>
    <property type="evidence" value="ECO:0007669"/>
    <property type="project" value="TreeGrafter"/>
</dbReference>
<dbReference type="PANTHER" id="PTHR14009:SF1">
    <property type="entry name" value="MITOCHONDRIAL PROTON_CALCIUM EXCHANGER PROTEIN"/>
    <property type="match status" value="1"/>
</dbReference>
<evidence type="ECO:0000256" key="5">
    <source>
        <dbReference type="ARBA" id="ARBA00023128"/>
    </source>
</evidence>
<evidence type="ECO:0000256" key="4">
    <source>
        <dbReference type="ARBA" id="ARBA00022989"/>
    </source>
</evidence>
<feature type="non-terminal residue" evidence="9">
    <location>
        <position position="1"/>
    </location>
</feature>
<evidence type="ECO:0000313" key="9">
    <source>
        <dbReference type="EMBL" id="KIM24481.1"/>
    </source>
</evidence>
<feature type="region of interest" description="Disordered" evidence="7">
    <location>
        <begin position="1"/>
        <end position="66"/>
    </location>
</feature>
<name>A0A0C3AYZ3_SERVB</name>
<evidence type="ECO:0000256" key="6">
    <source>
        <dbReference type="ARBA" id="ARBA00023136"/>
    </source>
</evidence>
<dbReference type="HOGENOM" id="CLU_661507_0_0_1"/>
<keyword evidence="2" id="KW-0812">Transmembrane</keyword>
<dbReference type="GO" id="GO:0005743">
    <property type="term" value="C:mitochondrial inner membrane"/>
    <property type="evidence" value="ECO:0007669"/>
    <property type="project" value="UniProtKB-SubCell"/>
</dbReference>
<dbReference type="Pfam" id="PF07766">
    <property type="entry name" value="LETM1_RBD"/>
    <property type="match status" value="1"/>
</dbReference>
<feature type="region of interest" description="Disordered" evidence="7">
    <location>
        <begin position="98"/>
        <end position="122"/>
    </location>
</feature>
<protein>
    <recommendedName>
        <fullName evidence="8">Letm1 RBD domain-containing protein</fullName>
    </recommendedName>
</protein>
<evidence type="ECO:0000256" key="3">
    <source>
        <dbReference type="ARBA" id="ARBA00022792"/>
    </source>
</evidence>
<proteinExistence type="predicted"/>
<dbReference type="GO" id="GO:0043022">
    <property type="term" value="F:ribosome binding"/>
    <property type="evidence" value="ECO:0007669"/>
    <property type="project" value="InterPro"/>
</dbReference>
<accession>A0A0C3AYZ3</accession>
<dbReference type="InterPro" id="IPR044202">
    <property type="entry name" value="LETM1/MDM38-like"/>
</dbReference>
<evidence type="ECO:0000256" key="7">
    <source>
        <dbReference type="SAM" id="MobiDB-lite"/>
    </source>
</evidence>
<evidence type="ECO:0000256" key="2">
    <source>
        <dbReference type="ARBA" id="ARBA00022692"/>
    </source>
</evidence>
<keyword evidence="3" id="KW-0999">Mitochondrion inner membrane</keyword>
<keyword evidence="10" id="KW-1185">Reference proteome</keyword>
<feature type="compositionally biased region" description="Low complexity" evidence="7">
    <location>
        <begin position="16"/>
        <end position="30"/>
    </location>
</feature>
<keyword evidence="5" id="KW-0496">Mitochondrion</keyword>
<evidence type="ECO:0000256" key="1">
    <source>
        <dbReference type="ARBA" id="ARBA00004434"/>
    </source>
</evidence>
<evidence type="ECO:0000313" key="10">
    <source>
        <dbReference type="Proteomes" id="UP000054097"/>
    </source>
</evidence>
<dbReference type="Proteomes" id="UP000054097">
    <property type="component" value="Unassembled WGS sequence"/>
</dbReference>
<evidence type="ECO:0000259" key="8">
    <source>
        <dbReference type="Pfam" id="PF07766"/>
    </source>
</evidence>
<keyword evidence="6" id="KW-0472">Membrane</keyword>
<feature type="domain" description="Letm1 RBD" evidence="8">
    <location>
        <begin position="286"/>
        <end position="384"/>
    </location>
</feature>
<reference evidence="10" key="2">
    <citation type="submission" date="2015-01" db="EMBL/GenBank/DDBJ databases">
        <title>Evolutionary Origins and Diversification of the Mycorrhizal Mutualists.</title>
        <authorList>
            <consortium name="DOE Joint Genome Institute"/>
            <consortium name="Mycorrhizal Genomics Consortium"/>
            <person name="Kohler A."/>
            <person name="Kuo A."/>
            <person name="Nagy L.G."/>
            <person name="Floudas D."/>
            <person name="Copeland A."/>
            <person name="Barry K.W."/>
            <person name="Cichocki N."/>
            <person name="Veneault-Fourrey C."/>
            <person name="LaButti K."/>
            <person name="Lindquist E.A."/>
            <person name="Lipzen A."/>
            <person name="Lundell T."/>
            <person name="Morin E."/>
            <person name="Murat C."/>
            <person name="Riley R."/>
            <person name="Ohm R."/>
            <person name="Sun H."/>
            <person name="Tunlid A."/>
            <person name="Henrissat B."/>
            <person name="Grigoriev I.V."/>
            <person name="Hibbett D.S."/>
            <person name="Martin F."/>
        </authorList>
    </citation>
    <scope>NUCLEOTIDE SEQUENCE [LARGE SCALE GENOMIC DNA]</scope>
    <source>
        <strain evidence="10">MAFF 305830</strain>
    </source>
</reference>
<dbReference type="STRING" id="933852.A0A0C3AYZ3"/>
<comment type="subcellular location">
    <subcellularLocation>
        <location evidence="1">Mitochondrion inner membrane</location>
        <topology evidence="1">Single-pass membrane protein</topology>
    </subcellularLocation>
</comment>
<dbReference type="AlphaFoldDB" id="A0A0C3AYZ3"/>
<dbReference type="InterPro" id="IPR033122">
    <property type="entry name" value="LETM1-like_RBD"/>
</dbReference>
<gene>
    <name evidence="9" type="ORF">M408DRAFT_75783</name>
</gene>
<reference evidence="9 10" key="1">
    <citation type="submission" date="2014-04" db="EMBL/GenBank/DDBJ databases">
        <authorList>
            <consortium name="DOE Joint Genome Institute"/>
            <person name="Kuo A."/>
            <person name="Zuccaro A."/>
            <person name="Kohler A."/>
            <person name="Nagy L.G."/>
            <person name="Floudas D."/>
            <person name="Copeland A."/>
            <person name="Barry K.W."/>
            <person name="Cichocki N."/>
            <person name="Veneault-Fourrey C."/>
            <person name="LaButti K."/>
            <person name="Lindquist E.A."/>
            <person name="Lipzen A."/>
            <person name="Lundell T."/>
            <person name="Morin E."/>
            <person name="Murat C."/>
            <person name="Sun H."/>
            <person name="Tunlid A."/>
            <person name="Henrissat B."/>
            <person name="Grigoriev I.V."/>
            <person name="Hibbett D.S."/>
            <person name="Martin F."/>
            <person name="Nordberg H.P."/>
            <person name="Cantor M.N."/>
            <person name="Hua S.X."/>
        </authorList>
    </citation>
    <scope>NUCLEOTIDE SEQUENCE [LARGE SCALE GENOMIC DNA]</scope>
    <source>
        <strain evidence="9 10">MAFF 305830</strain>
    </source>
</reference>
<dbReference type="OrthoDB" id="73691at2759"/>
<organism evidence="9 10">
    <name type="scientific">Serendipita vermifera MAFF 305830</name>
    <dbReference type="NCBI Taxonomy" id="933852"/>
    <lineage>
        <taxon>Eukaryota</taxon>
        <taxon>Fungi</taxon>
        <taxon>Dikarya</taxon>
        <taxon>Basidiomycota</taxon>
        <taxon>Agaricomycotina</taxon>
        <taxon>Agaricomycetes</taxon>
        <taxon>Sebacinales</taxon>
        <taxon>Serendipitaceae</taxon>
        <taxon>Serendipita</taxon>
    </lineage>
</organism>
<dbReference type="EMBL" id="KN824323">
    <property type="protein sequence ID" value="KIM24481.1"/>
    <property type="molecule type" value="Genomic_DNA"/>
</dbReference>